<comment type="caution">
    <text evidence="2">The sequence shown here is derived from an EMBL/GenBank/DDBJ whole genome shotgun (WGS) entry which is preliminary data.</text>
</comment>
<dbReference type="OrthoDB" id="350462at2157"/>
<dbReference type="AlphaFoldDB" id="A0A419VWP1"/>
<dbReference type="Pfam" id="PF25912">
    <property type="entry name" value="DUF7964"/>
    <property type="match status" value="1"/>
</dbReference>
<dbReference type="Proteomes" id="UP000283805">
    <property type="component" value="Unassembled WGS sequence"/>
</dbReference>
<dbReference type="EMBL" id="RAPO01000008">
    <property type="protein sequence ID" value="RKD87648.1"/>
    <property type="molecule type" value="Genomic_DNA"/>
</dbReference>
<proteinExistence type="predicted"/>
<dbReference type="RefSeq" id="WP_147376677.1">
    <property type="nucleotide sequence ID" value="NZ_RAPO01000008.1"/>
</dbReference>
<organism evidence="2 3">
    <name type="scientific">Halopiger aswanensis</name>
    <dbReference type="NCBI Taxonomy" id="148449"/>
    <lineage>
        <taxon>Archaea</taxon>
        <taxon>Methanobacteriati</taxon>
        <taxon>Methanobacteriota</taxon>
        <taxon>Stenosarchaea group</taxon>
        <taxon>Halobacteria</taxon>
        <taxon>Halobacteriales</taxon>
        <taxon>Natrialbaceae</taxon>
        <taxon>Halopiger</taxon>
    </lineage>
</organism>
<evidence type="ECO:0000259" key="1">
    <source>
        <dbReference type="Pfam" id="PF25912"/>
    </source>
</evidence>
<accession>A0A419VWP1</accession>
<gene>
    <name evidence="2" type="ORF">ATJ93_4546</name>
</gene>
<keyword evidence="3" id="KW-1185">Reference proteome</keyword>
<evidence type="ECO:0000313" key="3">
    <source>
        <dbReference type="Proteomes" id="UP000283805"/>
    </source>
</evidence>
<protein>
    <recommendedName>
        <fullName evidence="1">DUF7964 domain-containing protein</fullName>
    </recommendedName>
</protein>
<feature type="domain" description="DUF7964" evidence="1">
    <location>
        <begin position="8"/>
        <end position="93"/>
    </location>
</feature>
<reference evidence="2 3" key="1">
    <citation type="submission" date="2018-09" db="EMBL/GenBank/DDBJ databases">
        <title>Genomic Encyclopedia of Archaeal and Bacterial Type Strains, Phase II (KMG-II): from individual species to whole genera.</title>
        <authorList>
            <person name="Goeker M."/>
        </authorList>
    </citation>
    <scope>NUCLEOTIDE SEQUENCE [LARGE SCALE GENOMIC DNA]</scope>
    <source>
        <strain evidence="2 3">DSM 13151</strain>
    </source>
</reference>
<evidence type="ECO:0000313" key="2">
    <source>
        <dbReference type="EMBL" id="RKD87648.1"/>
    </source>
</evidence>
<dbReference type="InterPro" id="IPR058270">
    <property type="entry name" value="DUF7964"/>
</dbReference>
<name>A0A419VWP1_9EURY</name>
<sequence>MSDRSDIISSIPDEPLSHSVVEAIDAANGVQRAISPTWQTPIQGEGEFTEDLIIITDDHVRYLSRERGEGWVIKREETYADDEEFEHVMDDVHDYACDYSEERIEKKMREGYVE</sequence>